<gene>
    <name evidence="4" type="ORF">HOLleu_28759</name>
</gene>
<dbReference type="Pfam" id="PF04548">
    <property type="entry name" value="AIG1"/>
    <property type="match status" value="1"/>
</dbReference>
<sequence length="364" mass="41642">MGQIGPSAKGIPDAPRKIGASEASPLVCPSVCCSLFLSFFFQLDEYDSACFPFVSETEYEEYLSNGIAVETIKSISKRRSEKAEKLTDEFHQEKFSFINQDDYRKLVGQGFNLTNIEKIEEGRKRKVDELMKRFTLKINRDVKKEDEKTNLVIAVMGLSGEGKRSTAKTILGSLEEEPNGSWKANVGGREISIVHFLSPNEEKENKTVTKKCADLLKGGVHAILFVVNIANHRDLQRHFDTWNKLKVGKLNRFHVKYEENFVKRCILVLTHAETTLTGSMDLDALYDVYIHGNNPFGNLMTEFYPRIVALNNLTDDENFQKRQRDMIISLVPDDSEEKVLLYKKENQQNSLKTAKLVFQRVWKK</sequence>
<keyword evidence="5" id="KW-1185">Reference proteome</keyword>
<evidence type="ECO:0000313" key="4">
    <source>
        <dbReference type="EMBL" id="KAJ8029381.1"/>
    </source>
</evidence>
<proteinExistence type="inferred from homology"/>
<dbReference type="GO" id="GO:0005525">
    <property type="term" value="F:GTP binding"/>
    <property type="evidence" value="ECO:0007669"/>
    <property type="project" value="InterPro"/>
</dbReference>
<comment type="similarity">
    <text evidence="1">Belongs to the TRAFAC class TrmE-Era-EngA-EngB-Septin-like GTPase superfamily. AIG1/Toc34/Toc159-like paraseptin GTPase family. IAN subfamily.</text>
</comment>
<protein>
    <recommendedName>
        <fullName evidence="3">AIG1-type G domain-containing protein</fullName>
    </recommendedName>
</protein>
<comment type="caution">
    <text evidence="4">The sequence shown here is derived from an EMBL/GenBank/DDBJ whole genome shotgun (WGS) entry which is preliminary data.</text>
</comment>
<dbReference type="Gene3D" id="3.40.50.300">
    <property type="entry name" value="P-loop containing nucleotide triphosphate hydrolases"/>
    <property type="match status" value="1"/>
</dbReference>
<accession>A0A9Q1BMI8</accession>
<dbReference type="InterPro" id="IPR027417">
    <property type="entry name" value="P-loop_NTPase"/>
</dbReference>
<keyword evidence="2" id="KW-0547">Nucleotide-binding</keyword>
<evidence type="ECO:0000256" key="2">
    <source>
        <dbReference type="ARBA" id="ARBA00022741"/>
    </source>
</evidence>
<feature type="domain" description="AIG1-type G" evidence="3">
    <location>
        <begin position="153"/>
        <end position="338"/>
    </location>
</feature>
<name>A0A9Q1BMI8_HOLLE</name>
<organism evidence="4 5">
    <name type="scientific">Holothuria leucospilota</name>
    <name type="common">Black long sea cucumber</name>
    <name type="synonym">Mertensiothuria leucospilota</name>
    <dbReference type="NCBI Taxonomy" id="206669"/>
    <lineage>
        <taxon>Eukaryota</taxon>
        <taxon>Metazoa</taxon>
        <taxon>Echinodermata</taxon>
        <taxon>Eleutherozoa</taxon>
        <taxon>Echinozoa</taxon>
        <taxon>Holothuroidea</taxon>
        <taxon>Aspidochirotacea</taxon>
        <taxon>Aspidochirotida</taxon>
        <taxon>Holothuriidae</taxon>
        <taxon>Holothuria</taxon>
    </lineage>
</organism>
<dbReference type="InterPro" id="IPR006703">
    <property type="entry name" value="G_AIG1"/>
</dbReference>
<dbReference type="Proteomes" id="UP001152320">
    <property type="component" value="Chromosome 14"/>
</dbReference>
<evidence type="ECO:0000259" key="3">
    <source>
        <dbReference type="Pfam" id="PF04548"/>
    </source>
</evidence>
<dbReference type="EMBL" id="JAIZAY010000014">
    <property type="protein sequence ID" value="KAJ8029381.1"/>
    <property type="molecule type" value="Genomic_DNA"/>
</dbReference>
<evidence type="ECO:0000313" key="5">
    <source>
        <dbReference type="Proteomes" id="UP001152320"/>
    </source>
</evidence>
<evidence type="ECO:0000256" key="1">
    <source>
        <dbReference type="ARBA" id="ARBA00008535"/>
    </source>
</evidence>
<reference evidence="4" key="1">
    <citation type="submission" date="2021-10" db="EMBL/GenBank/DDBJ databases">
        <title>Tropical sea cucumber genome reveals ecological adaptation and Cuvierian tubules defense mechanism.</title>
        <authorList>
            <person name="Chen T."/>
        </authorList>
    </citation>
    <scope>NUCLEOTIDE SEQUENCE</scope>
    <source>
        <strain evidence="4">Nanhai2018</strain>
        <tissue evidence="4">Muscle</tissue>
    </source>
</reference>
<dbReference type="AlphaFoldDB" id="A0A9Q1BMI8"/>
<dbReference type="SUPFAM" id="SSF52540">
    <property type="entry name" value="P-loop containing nucleoside triphosphate hydrolases"/>
    <property type="match status" value="1"/>
</dbReference>